<sequence length="138" mass="15174">MVEILEKLAMPLPDIRALPSVEARLIIAFRLAVAASQNDYDCRDQLSDRLGGNRAATRIMILAETIGFAWPEPFQIGRPCCSLTTPDEIWLIAAIRLAACENRPGFDGLSCEMIGGDARERIYNDLRGFVAAYSGTRG</sequence>
<evidence type="ECO:0000313" key="2">
    <source>
        <dbReference type="Proteomes" id="UP000652427"/>
    </source>
</evidence>
<gene>
    <name evidence="1" type="ORF">HUO14_00820</name>
</gene>
<evidence type="ECO:0000313" key="1">
    <source>
        <dbReference type="EMBL" id="NVD26439.1"/>
    </source>
</evidence>
<organism evidence="1 2">
    <name type="scientific">Parasphingorhabdus flavimaris</name>
    <dbReference type="NCBI Taxonomy" id="266812"/>
    <lineage>
        <taxon>Bacteria</taxon>
        <taxon>Pseudomonadati</taxon>
        <taxon>Pseudomonadota</taxon>
        <taxon>Alphaproteobacteria</taxon>
        <taxon>Sphingomonadales</taxon>
        <taxon>Sphingomonadaceae</taxon>
        <taxon>Parasphingorhabdus</taxon>
    </lineage>
</organism>
<keyword evidence="2" id="KW-1185">Reference proteome</keyword>
<protein>
    <recommendedName>
        <fullName evidence="3">Addiction module antidote protein</fullName>
    </recommendedName>
</protein>
<reference evidence="1 2" key="1">
    <citation type="submission" date="2020-06" db="EMBL/GenBank/DDBJ databases">
        <authorList>
            <person name="Kim S.-J."/>
            <person name="Park S.-J."/>
        </authorList>
    </citation>
    <scope>NUCLEOTIDE SEQUENCE [LARGE SCALE GENOMIC DNA]</scope>
    <source>
        <strain evidence="1 2">SW-151</strain>
    </source>
</reference>
<proteinExistence type="predicted"/>
<dbReference type="RefSeq" id="WP_176278002.1">
    <property type="nucleotide sequence ID" value="NZ_JABWMH010000001.1"/>
</dbReference>
<accession>A0ABX2MYB9</accession>
<comment type="caution">
    <text evidence="1">The sequence shown here is derived from an EMBL/GenBank/DDBJ whole genome shotgun (WGS) entry which is preliminary data.</text>
</comment>
<dbReference type="EMBL" id="JABWMH010000001">
    <property type="protein sequence ID" value="NVD26439.1"/>
    <property type="molecule type" value="Genomic_DNA"/>
</dbReference>
<name>A0ABX2MYB9_9SPHN</name>
<dbReference type="Proteomes" id="UP000652427">
    <property type="component" value="Unassembled WGS sequence"/>
</dbReference>
<evidence type="ECO:0008006" key="3">
    <source>
        <dbReference type="Google" id="ProtNLM"/>
    </source>
</evidence>